<dbReference type="EMBL" id="JANBUO010002974">
    <property type="protein sequence ID" value="KAJ2793234.1"/>
    <property type="molecule type" value="Genomic_DNA"/>
</dbReference>
<evidence type="ECO:0000313" key="3">
    <source>
        <dbReference type="Proteomes" id="UP001140094"/>
    </source>
</evidence>
<accession>A0A9W8HPF3</accession>
<organism evidence="2 3">
    <name type="scientific">Coemansia guatemalensis</name>
    <dbReference type="NCBI Taxonomy" id="2761395"/>
    <lineage>
        <taxon>Eukaryota</taxon>
        <taxon>Fungi</taxon>
        <taxon>Fungi incertae sedis</taxon>
        <taxon>Zoopagomycota</taxon>
        <taxon>Kickxellomycotina</taxon>
        <taxon>Kickxellomycetes</taxon>
        <taxon>Kickxellales</taxon>
        <taxon>Kickxellaceae</taxon>
        <taxon>Coemansia</taxon>
    </lineage>
</organism>
<feature type="non-terminal residue" evidence="2">
    <location>
        <position position="1"/>
    </location>
</feature>
<dbReference type="Proteomes" id="UP001140094">
    <property type="component" value="Unassembled WGS sequence"/>
</dbReference>
<gene>
    <name evidence="2" type="ORF">H4R20_006604</name>
</gene>
<comment type="caution">
    <text evidence="2">The sequence shown here is derived from an EMBL/GenBank/DDBJ whole genome shotgun (WGS) entry which is preliminary data.</text>
</comment>
<protein>
    <submittedName>
        <fullName evidence="2">Uncharacterized protein</fullName>
    </submittedName>
</protein>
<evidence type="ECO:0000256" key="1">
    <source>
        <dbReference type="SAM" id="MobiDB-lite"/>
    </source>
</evidence>
<dbReference type="AlphaFoldDB" id="A0A9W8HPF3"/>
<proteinExistence type="predicted"/>
<feature type="region of interest" description="Disordered" evidence="1">
    <location>
        <begin position="1"/>
        <end position="37"/>
    </location>
</feature>
<evidence type="ECO:0000313" key="2">
    <source>
        <dbReference type="EMBL" id="KAJ2793234.1"/>
    </source>
</evidence>
<reference evidence="2" key="1">
    <citation type="submission" date="2022-07" db="EMBL/GenBank/DDBJ databases">
        <title>Phylogenomic reconstructions and comparative analyses of Kickxellomycotina fungi.</title>
        <authorList>
            <person name="Reynolds N.K."/>
            <person name="Stajich J.E."/>
            <person name="Barry K."/>
            <person name="Grigoriev I.V."/>
            <person name="Crous P."/>
            <person name="Smith M.E."/>
        </authorList>
    </citation>
    <scope>NUCLEOTIDE SEQUENCE</scope>
    <source>
        <strain evidence="2">NRRL 1565</strain>
    </source>
</reference>
<sequence length="102" mass="10833">QFTQQETVLLGASGSGQAARTGDGAAQALHGESSNAFNPRMHASIMFSRSDRVLGGETSASSRSAFANDAGPPLSQNFLTQESIYDASQFTQDAHTQNFTQY</sequence>
<keyword evidence="3" id="KW-1185">Reference proteome</keyword>
<dbReference type="OrthoDB" id="6513042at2759"/>
<name>A0A9W8HPF3_9FUNG</name>